<dbReference type="Proteomes" id="UP001183410">
    <property type="component" value="Unassembled WGS sequence"/>
</dbReference>
<evidence type="ECO:0000259" key="1">
    <source>
        <dbReference type="Pfam" id="PF19054"/>
    </source>
</evidence>
<dbReference type="SUPFAM" id="SSF47413">
    <property type="entry name" value="lambda repressor-like DNA-binding domains"/>
    <property type="match status" value="1"/>
</dbReference>
<dbReference type="CDD" id="cd00093">
    <property type="entry name" value="HTH_XRE"/>
    <property type="match status" value="1"/>
</dbReference>
<dbReference type="EMBL" id="JAVREO010000002">
    <property type="protein sequence ID" value="MDT0265696.1"/>
    <property type="molecule type" value="Genomic_DNA"/>
</dbReference>
<name>A0ABU2JL31_9ACTN</name>
<keyword evidence="3" id="KW-1185">Reference proteome</keyword>
<dbReference type="Gene3D" id="1.10.260.40">
    <property type="entry name" value="lambda repressor-like DNA-binding domains"/>
    <property type="match status" value="1"/>
</dbReference>
<dbReference type="Pfam" id="PF19054">
    <property type="entry name" value="DUF5753"/>
    <property type="match status" value="1"/>
</dbReference>
<sequence length="291" mass="32215">MPNVRAVPTLRRRRLGNALRGHRRDARLSLGAAAGPMGWDESKLSRIETGQARIQPQFIAPLLRQYGVGDPEVVGALEELARDAGRRGWWAGYGNLVDLSYRDYLTLETDALGTQVYSPGVVPGLLQTGRYAREVIAGTSTRPPEEIASLAHLHGTRQAVLTSRDNGLPPLRLWAVIHEGVFYQRFAAGPALMREQLRHLLEVSELPHVTVQVMPLTAPPHPGLLGLFEIIRFKHPSPPVVNLETVRGGHFVEGADDVRRFEEAFERIAATALPADDSRTRIAHLIDRTRP</sequence>
<dbReference type="RefSeq" id="WP_311665240.1">
    <property type="nucleotide sequence ID" value="NZ_JAVREO010000002.1"/>
</dbReference>
<evidence type="ECO:0000313" key="2">
    <source>
        <dbReference type="EMBL" id="MDT0265696.1"/>
    </source>
</evidence>
<gene>
    <name evidence="2" type="ORF">RM844_05255</name>
</gene>
<dbReference type="InterPro" id="IPR010982">
    <property type="entry name" value="Lambda_DNA-bd_dom_sf"/>
</dbReference>
<evidence type="ECO:0000313" key="3">
    <source>
        <dbReference type="Proteomes" id="UP001183410"/>
    </source>
</evidence>
<reference evidence="3" key="1">
    <citation type="submission" date="2023-07" db="EMBL/GenBank/DDBJ databases">
        <title>30 novel species of actinomycetes from the DSMZ collection.</title>
        <authorList>
            <person name="Nouioui I."/>
        </authorList>
    </citation>
    <scope>NUCLEOTIDE SEQUENCE [LARGE SCALE GENOMIC DNA]</scope>
    <source>
        <strain evidence="3">DSM 44915</strain>
    </source>
</reference>
<dbReference type="InterPro" id="IPR043917">
    <property type="entry name" value="DUF5753"/>
</dbReference>
<protein>
    <submittedName>
        <fullName evidence="2">Helix-turn-helix transcriptional regulator</fullName>
    </submittedName>
</protein>
<proteinExistence type="predicted"/>
<dbReference type="InterPro" id="IPR001387">
    <property type="entry name" value="Cro/C1-type_HTH"/>
</dbReference>
<comment type="caution">
    <text evidence="2">The sequence shown here is derived from an EMBL/GenBank/DDBJ whole genome shotgun (WGS) entry which is preliminary data.</text>
</comment>
<dbReference type="Pfam" id="PF13560">
    <property type="entry name" value="HTH_31"/>
    <property type="match status" value="1"/>
</dbReference>
<organism evidence="2 3">
    <name type="scientific">Streptomyces chisholmiae</name>
    <dbReference type="NCBI Taxonomy" id="3075540"/>
    <lineage>
        <taxon>Bacteria</taxon>
        <taxon>Bacillati</taxon>
        <taxon>Actinomycetota</taxon>
        <taxon>Actinomycetes</taxon>
        <taxon>Kitasatosporales</taxon>
        <taxon>Streptomycetaceae</taxon>
        <taxon>Streptomyces</taxon>
    </lineage>
</organism>
<feature type="domain" description="DUF5753" evidence="1">
    <location>
        <begin position="101"/>
        <end position="284"/>
    </location>
</feature>
<accession>A0ABU2JL31</accession>